<evidence type="ECO:0000313" key="2">
    <source>
        <dbReference type="Proteomes" id="UP000627292"/>
    </source>
</evidence>
<dbReference type="AlphaFoldDB" id="A0A917MZ07"/>
<keyword evidence="2" id="KW-1185">Reference proteome</keyword>
<name>A0A917MZ07_9BACT</name>
<dbReference type="RefSeq" id="WP_188958310.1">
    <property type="nucleotide sequence ID" value="NZ_BMIB01000006.1"/>
</dbReference>
<reference evidence="1" key="2">
    <citation type="submission" date="2020-09" db="EMBL/GenBank/DDBJ databases">
        <authorList>
            <person name="Sun Q."/>
            <person name="Zhou Y."/>
        </authorList>
    </citation>
    <scope>NUCLEOTIDE SEQUENCE</scope>
    <source>
        <strain evidence="1">CGMCC 1.15290</strain>
    </source>
</reference>
<dbReference type="EMBL" id="BMIB01000006">
    <property type="protein sequence ID" value="GGH81116.1"/>
    <property type="molecule type" value="Genomic_DNA"/>
</dbReference>
<gene>
    <name evidence="1" type="ORF">GCM10011379_53010</name>
</gene>
<accession>A0A917MZ07</accession>
<reference evidence="1" key="1">
    <citation type="journal article" date="2014" name="Int. J. Syst. Evol. Microbiol.">
        <title>Complete genome sequence of Corynebacterium casei LMG S-19264T (=DSM 44701T), isolated from a smear-ripened cheese.</title>
        <authorList>
            <consortium name="US DOE Joint Genome Institute (JGI-PGF)"/>
            <person name="Walter F."/>
            <person name="Albersmeier A."/>
            <person name="Kalinowski J."/>
            <person name="Ruckert C."/>
        </authorList>
    </citation>
    <scope>NUCLEOTIDE SEQUENCE</scope>
    <source>
        <strain evidence="1">CGMCC 1.15290</strain>
    </source>
</reference>
<evidence type="ECO:0000313" key="1">
    <source>
        <dbReference type="EMBL" id="GGH81116.1"/>
    </source>
</evidence>
<dbReference type="Proteomes" id="UP000627292">
    <property type="component" value="Unassembled WGS sequence"/>
</dbReference>
<comment type="caution">
    <text evidence="1">The sequence shown here is derived from an EMBL/GenBank/DDBJ whole genome shotgun (WGS) entry which is preliminary data.</text>
</comment>
<sequence length="204" mass="23200">MSYYIRVLGTKNPDIHLDELLDALEAEGLRAKFGVADDEKPEKWTSIEVLSDKEEVLIEIERNPVVKGNFGLEELDEFRETILEFKPLSAANWLKSFFDKVKVIYALQLTELALEPQHYPIITTIQSALWQKAEGILQADDEGFSNEEGYHILWQFSDEVDGPWNCAVLNSNGQWENFTMELSDKAQQEAFMAGKVPDGATRVS</sequence>
<proteinExistence type="predicted"/>
<protein>
    <submittedName>
        <fullName evidence="1">Uncharacterized protein</fullName>
    </submittedName>
</protein>
<organism evidence="1 2">
    <name type="scientific">Filimonas zeae</name>
    <dbReference type="NCBI Taxonomy" id="1737353"/>
    <lineage>
        <taxon>Bacteria</taxon>
        <taxon>Pseudomonadati</taxon>
        <taxon>Bacteroidota</taxon>
        <taxon>Chitinophagia</taxon>
        <taxon>Chitinophagales</taxon>
        <taxon>Chitinophagaceae</taxon>
        <taxon>Filimonas</taxon>
    </lineage>
</organism>